<dbReference type="RefSeq" id="WP_171112658.1">
    <property type="nucleotide sequence ID" value="NZ_CP053097.1"/>
</dbReference>
<dbReference type="KEGG" id="mmio:HLA92_01035"/>
<evidence type="ECO:0000313" key="2">
    <source>
        <dbReference type="Proteomes" id="UP000502118"/>
    </source>
</evidence>
<evidence type="ECO:0000313" key="1">
    <source>
        <dbReference type="EMBL" id="QJR44022.1"/>
    </source>
</evidence>
<proteinExistence type="predicted"/>
<dbReference type="EMBL" id="CP053097">
    <property type="protein sequence ID" value="QJR44022.1"/>
    <property type="molecule type" value="Genomic_DNA"/>
</dbReference>
<reference evidence="1 2" key="1">
    <citation type="submission" date="2020-05" db="EMBL/GenBank/DDBJ databases">
        <title>Novel Mycoplasma species detected in Mirounga angustirostris (northern elephant seal) from the USA.</title>
        <authorList>
            <person name="Volokhov D.V."/>
        </authorList>
    </citation>
    <scope>NUCLEOTIDE SEQUENCE [LARGE SCALE GENOMIC DNA]</scope>
    <source>
        <strain evidence="1 2">Mirounga ES2806-NAS</strain>
    </source>
</reference>
<sequence>MISRKKYWQEYRDELKSLISIQNNIKKENKNFNKKSQQILNNIPDHKKMLDELNNQLNLNFFPFEYNLDKESIFLDDIKITYSTKKITELSNQINDILNHPLNKKDFLIKVKNLVLNNEIVEIQNDLNKELQNIKRGIEYDKKTN</sequence>
<organism evidence="1 2">
    <name type="scientific">Mycoplasma miroungirhinis</name>
    <dbReference type="NCBI Taxonomy" id="754516"/>
    <lineage>
        <taxon>Bacteria</taxon>
        <taxon>Bacillati</taxon>
        <taxon>Mycoplasmatota</taxon>
        <taxon>Mollicutes</taxon>
        <taxon>Mycoplasmataceae</taxon>
        <taxon>Mycoplasma</taxon>
    </lineage>
</organism>
<accession>A0A6M4JG59</accession>
<name>A0A6M4JG59_9MOLU</name>
<dbReference type="AlphaFoldDB" id="A0A6M4JG59"/>
<dbReference type="Proteomes" id="UP000502118">
    <property type="component" value="Chromosome"/>
</dbReference>
<keyword evidence="2" id="KW-1185">Reference proteome</keyword>
<protein>
    <submittedName>
        <fullName evidence="1">Uncharacterized protein</fullName>
    </submittedName>
</protein>
<gene>
    <name evidence="1" type="ORF">HLA92_01035</name>
</gene>